<evidence type="ECO:0000259" key="2">
    <source>
        <dbReference type="SMART" id="SM00228"/>
    </source>
</evidence>
<dbReference type="Gene3D" id="1.10.390.10">
    <property type="entry name" value="Neutral Protease Domain 2"/>
    <property type="match status" value="1"/>
</dbReference>
<evidence type="ECO:0000313" key="3">
    <source>
        <dbReference type="EMBL" id="MDS3859190.1"/>
    </source>
</evidence>
<keyword evidence="4" id="KW-1185">Reference proteome</keyword>
<feature type="region of interest" description="Disordered" evidence="1">
    <location>
        <begin position="1"/>
        <end position="20"/>
    </location>
</feature>
<dbReference type="InterPro" id="IPR001478">
    <property type="entry name" value="PDZ"/>
</dbReference>
<dbReference type="AlphaFoldDB" id="A0AAE4FNF0"/>
<organism evidence="3 4">
    <name type="scientific">Pseudocalidococcus azoricus BACA0444</name>
    <dbReference type="NCBI Taxonomy" id="2918990"/>
    <lineage>
        <taxon>Bacteria</taxon>
        <taxon>Bacillati</taxon>
        <taxon>Cyanobacteriota</taxon>
        <taxon>Cyanophyceae</taxon>
        <taxon>Acaryochloridales</taxon>
        <taxon>Thermosynechococcaceae</taxon>
        <taxon>Pseudocalidococcus</taxon>
        <taxon>Pseudocalidococcus azoricus</taxon>
    </lineage>
</organism>
<sequence length="597" mass="67980">MSPSVSATSPNPASPATPDQCLGQQPGLEFVIGFSQPWTHLFEVMFTVTGWQQDVLDLKMPVWTPGSYLVRDYARHVQDFVASSAGQPLQAWKCTKNHWQIATPEITTITIAYRVYAHELTVRTNHLDATHAYFNPAALCVYVPGLESLPITIRIQPPPDWHITTALPPIPTESHTFLAADYDTLVDSPFEIGTHRVYDFRVLGKDHRLAVWGEGNFRADRVIPDLEKIITLEAKLFDGLPYPDYTFILHLTGQGYGGLEHQNSCSLIYNRFGFVQPEAYQRFLGLVAHEFFHLWNVKRIRPQALASFDYDQENYTHFLWFCEGVTSYYDQLIPLWAGLYDQGVYFKLLSDDISRYLTTPGRLVQSLHDSSFDTWIKLYRPDANSPNSQMSYYLKGALVTLLLDLKIRAKFHNQRNFNQVMEQLWQDYRQAGAGFTPDHLWAVISEVAGEDFSEFEQTYIQGTVELDFNPYLEPFGLELRPSLGKACPYTGITLKTERGLVTIKTVDYDSPGQRAGLAVGDELVALNGWRIGAEKWSERLQEHRPGDEVAITVFHQDQLRKTTLTLATPQPSRYDLGLVQNPTPSQQKLLQGWLTFT</sequence>
<dbReference type="SUPFAM" id="SSF50156">
    <property type="entry name" value="PDZ domain-like"/>
    <property type="match status" value="1"/>
</dbReference>
<dbReference type="Pfam" id="PF05299">
    <property type="entry name" value="Peptidase_M61"/>
    <property type="match status" value="1"/>
</dbReference>
<dbReference type="InterPro" id="IPR027268">
    <property type="entry name" value="Peptidase_M4/M1_CTD_sf"/>
</dbReference>
<evidence type="ECO:0000256" key="1">
    <source>
        <dbReference type="SAM" id="MobiDB-lite"/>
    </source>
</evidence>
<feature type="domain" description="PDZ" evidence="2">
    <location>
        <begin position="473"/>
        <end position="557"/>
    </location>
</feature>
<feature type="compositionally biased region" description="Low complexity" evidence="1">
    <location>
        <begin position="1"/>
        <end position="18"/>
    </location>
</feature>
<dbReference type="RefSeq" id="WP_322876530.1">
    <property type="nucleotide sequence ID" value="NZ_JAVMIP010000001.1"/>
</dbReference>
<dbReference type="InterPro" id="IPR007963">
    <property type="entry name" value="Peptidase_M61_catalytic"/>
</dbReference>
<dbReference type="SMART" id="SM00228">
    <property type="entry name" value="PDZ"/>
    <property type="match status" value="1"/>
</dbReference>
<dbReference type="Pfam" id="PF13180">
    <property type="entry name" value="PDZ_2"/>
    <property type="match status" value="1"/>
</dbReference>
<proteinExistence type="predicted"/>
<protein>
    <submittedName>
        <fullName evidence="3">M61 family metallopeptidase</fullName>
    </submittedName>
</protein>
<dbReference type="InterPro" id="IPR036034">
    <property type="entry name" value="PDZ_sf"/>
</dbReference>
<gene>
    <name evidence="3" type="ORF">RIF25_00075</name>
</gene>
<dbReference type="SUPFAM" id="SSF55486">
    <property type="entry name" value="Metalloproteases ('zincins'), catalytic domain"/>
    <property type="match status" value="1"/>
</dbReference>
<dbReference type="PIRSF" id="PIRSF016493">
    <property type="entry name" value="Glycyl_aminpptds"/>
    <property type="match status" value="1"/>
</dbReference>
<dbReference type="InterPro" id="IPR040756">
    <property type="entry name" value="Peptidase_M61_N"/>
</dbReference>
<dbReference type="EMBL" id="JAVMIP010000001">
    <property type="protein sequence ID" value="MDS3859190.1"/>
    <property type="molecule type" value="Genomic_DNA"/>
</dbReference>
<dbReference type="Gene3D" id="2.60.40.3650">
    <property type="match status" value="1"/>
</dbReference>
<comment type="caution">
    <text evidence="3">The sequence shown here is derived from an EMBL/GenBank/DDBJ whole genome shotgun (WGS) entry which is preliminary data.</text>
</comment>
<dbReference type="InterPro" id="IPR024191">
    <property type="entry name" value="Peptidase_M61"/>
</dbReference>
<dbReference type="Pfam" id="PF17899">
    <property type="entry name" value="Peptidase_M61_N"/>
    <property type="match status" value="1"/>
</dbReference>
<dbReference type="Gene3D" id="2.30.42.10">
    <property type="match status" value="1"/>
</dbReference>
<dbReference type="Proteomes" id="UP001268256">
    <property type="component" value="Unassembled WGS sequence"/>
</dbReference>
<name>A0AAE4FNF0_9CYAN</name>
<accession>A0AAE4FNF0</accession>
<evidence type="ECO:0000313" key="4">
    <source>
        <dbReference type="Proteomes" id="UP001268256"/>
    </source>
</evidence>
<reference evidence="4" key="1">
    <citation type="submission" date="2023-07" db="EMBL/GenBank/DDBJ databases">
        <authorList>
            <person name="Luz R."/>
            <person name="Cordeiro R."/>
            <person name="Fonseca A."/>
            <person name="Goncalves V."/>
        </authorList>
    </citation>
    <scope>NUCLEOTIDE SEQUENCE [LARGE SCALE GENOMIC DNA]</scope>
    <source>
        <strain evidence="4">BACA0444</strain>
    </source>
</reference>